<dbReference type="NCBIfam" id="TIGR00765">
    <property type="entry name" value="yihY_not_rbn"/>
    <property type="match status" value="1"/>
</dbReference>
<gene>
    <name evidence="7" type="ORF">G6N74_27845</name>
</gene>
<dbReference type="GO" id="GO:0005886">
    <property type="term" value="C:plasma membrane"/>
    <property type="evidence" value="ECO:0007669"/>
    <property type="project" value="UniProtKB-SubCell"/>
</dbReference>
<evidence type="ECO:0000256" key="5">
    <source>
        <dbReference type="ARBA" id="ARBA00023136"/>
    </source>
</evidence>
<accession>A0A7C9RBN5</accession>
<feature type="transmembrane region" description="Helical" evidence="6">
    <location>
        <begin position="79"/>
        <end position="101"/>
    </location>
</feature>
<dbReference type="PIRSF" id="PIRSF035875">
    <property type="entry name" value="RNase_BN"/>
    <property type="match status" value="1"/>
</dbReference>
<protein>
    <submittedName>
        <fullName evidence="7">YihY/virulence factor BrkB family protein</fullName>
    </submittedName>
</protein>
<sequence>MPEEAPVTIIVRNFCAGAVVVPPSLAICGKPFPYSRPGHNRGKSADAGTLRKIVAIKRVLYDALGHFNYDDGWSMASHLAISALMALFPFLIFATTLASFLGAQAFSETAVHLVFDTWPEQIAAPIAREVVNVLTVQRTDLLTYGVVLAAFFASNGIEALRTSLNRAYRVTETRTFIYRRLQSLLFVLIATIGFVAISVLLVLAPLLSRLLRANFVWIEPYMGTITLWRFVIASTVIVLGLVAVHFWLPAGKRRFVTIVPGIIFTLVAWLVGSTVFATYLDNFSSYVTTYAGLASIMIAVVFLYIVSAIFILGGELNASITRYLEARARVTA</sequence>
<evidence type="ECO:0000256" key="6">
    <source>
        <dbReference type="SAM" id="Phobius"/>
    </source>
</evidence>
<dbReference type="AlphaFoldDB" id="A0A7C9RBN5"/>
<feature type="transmembrane region" description="Helical" evidence="6">
    <location>
        <begin position="255"/>
        <end position="279"/>
    </location>
</feature>
<dbReference type="Proteomes" id="UP000481252">
    <property type="component" value="Unassembled WGS sequence"/>
</dbReference>
<evidence type="ECO:0000313" key="7">
    <source>
        <dbReference type="EMBL" id="NGN44876.1"/>
    </source>
</evidence>
<evidence type="ECO:0000256" key="3">
    <source>
        <dbReference type="ARBA" id="ARBA00022692"/>
    </source>
</evidence>
<organism evidence="7 8">
    <name type="scientific">Mesorhizobium zhangyense</name>
    <dbReference type="NCBI Taxonomy" id="1776730"/>
    <lineage>
        <taxon>Bacteria</taxon>
        <taxon>Pseudomonadati</taxon>
        <taxon>Pseudomonadota</taxon>
        <taxon>Alphaproteobacteria</taxon>
        <taxon>Hyphomicrobiales</taxon>
        <taxon>Phyllobacteriaceae</taxon>
        <taxon>Mesorhizobium</taxon>
    </lineage>
</organism>
<feature type="transmembrane region" description="Helical" evidence="6">
    <location>
        <begin position="141"/>
        <end position="160"/>
    </location>
</feature>
<dbReference type="Pfam" id="PF03631">
    <property type="entry name" value="Virul_fac_BrkB"/>
    <property type="match status" value="1"/>
</dbReference>
<evidence type="ECO:0000313" key="8">
    <source>
        <dbReference type="Proteomes" id="UP000481252"/>
    </source>
</evidence>
<keyword evidence="3 6" id="KW-0812">Transmembrane</keyword>
<evidence type="ECO:0000256" key="1">
    <source>
        <dbReference type="ARBA" id="ARBA00004651"/>
    </source>
</evidence>
<keyword evidence="4 6" id="KW-1133">Transmembrane helix</keyword>
<keyword evidence="5 6" id="KW-0472">Membrane</keyword>
<feature type="transmembrane region" description="Helical" evidence="6">
    <location>
        <begin position="291"/>
        <end position="312"/>
    </location>
</feature>
<keyword evidence="2" id="KW-1003">Cell membrane</keyword>
<evidence type="ECO:0000256" key="4">
    <source>
        <dbReference type="ARBA" id="ARBA00022989"/>
    </source>
</evidence>
<proteinExistence type="predicted"/>
<dbReference type="PANTHER" id="PTHR30213:SF0">
    <property type="entry name" value="UPF0761 MEMBRANE PROTEIN YIHY"/>
    <property type="match status" value="1"/>
</dbReference>
<reference evidence="7 8" key="1">
    <citation type="submission" date="2020-02" db="EMBL/GenBank/DDBJ databases">
        <title>Genome sequence of the type strain CGMCC 1.15528 of Mesorhizobium zhangyense.</title>
        <authorList>
            <person name="Gao J."/>
            <person name="Sun J."/>
        </authorList>
    </citation>
    <scope>NUCLEOTIDE SEQUENCE [LARGE SCALE GENOMIC DNA]</scope>
    <source>
        <strain evidence="7 8">CGMCC 1.15528</strain>
    </source>
</reference>
<comment type="subcellular location">
    <subcellularLocation>
        <location evidence="1">Cell membrane</location>
        <topology evidence="1">Multi-pass membrane protein</topology>
    </subcellularLocation>
</comment>
<dbReference type="PANTHER" id="PTHR30213">
    <property type="entry name" value="INNER MEMBRANE PROTEIN YHJD"/>
    <property type="match status" value="1"/>
</dbReference>
<feature type="transmembrane region" description="Helical" evidence="6">
    <location>
        <begin position="181"/>
        <end position="207"/>
    </location>
</feature>
<dbReference type="EMBL" id="JAAKZG010000021">
    <property type="protein sequence ID" value="NGN44876.1"/>
    <property type="molecule type" value="Genomic_DNA"/>
</dbReference>
<keyword evidence="8" id="KW-1185">Reference proteome</keyword>
<evidence type="ECO:0000256" key="2">
    <source>
        <dbReference type="ARBA" id="ARBA00022475"/>
    </source>
</evidence>
<name>A0A7C9RBN5_9HYPH</name>
<comment type="caution">
    <text evidence="7">The sequence shown here is derived from an EMBL/GenBank/DDBJ whole genome shotgun (WGS) entry which is preliminary data.</text>
</comment>
<dbReference type="InterPro" id="IPR017039">
    <property type="entry name" value="Virul_fac_BrkB"/>
</dbReference>
<feature type="transmembrane region" description="Helical" evidence="6">
    <location>
        <begin position="227"/>
        <end position="248"/>
    </location>
</feature>